<dbReference type="Pfam" id="PF02698">
    <property type="entry name" value="DUF218"/>
    <property type="match status" value="1"/>
</dbReference>
<dbReference type="InterPro" id="IPR014729">
    <property type="entry name" value="Rossmann-like_a/b/a_fold"/>
</dbReference>
<feature type="transmembrane region" description="Helical" evidence="1">
    <location>
        <begin position="27"/>
        <end position="49"/>
    </location>
</feature>
<evidence type="ECO:0000313" key="4">
    <source>
        <dbReference type="Proteomes" id="UP001620408"/>
    </source>
</evidence>
<dbReference type="InterPro" id="IPR003848">
    <property type="entry name" value="DUF218"/>
</dbReference>
<keyword evidence="4" id="KW-1185">Reference proteome</keyword>
<sequence length="255" mass="27818">MTLSVLALLCLLALVLGYWKWRRSSRAVVVLALLWFFGIGCGAAPAWMLSDLQGDYASTVSGGWTARSAIVLLGAGTFRDEQVHDLEPSYFANGRLLTAVTLYHECHEAGGDCKVLVSGGDPQGHGEAEAAIYRRALLRAGIPEGDLLIETRSRSTWQNAEFSKPMLEADGAERVLLVTSGTHLRRSLLYFAHFGLHPQPVRGDFVKAMWSWYPLAWNFTLADAALHEYVGIARYHVYNALGLNAAKAGVASGQP</sequence>
<dbReference type="InterPro" id="IPR051599">
    <property type="entry name" value="Cell_Envelope_Assoc"/>
</dbReference>
<dbReference type="Gene3D" id="3.40.50.620">
    <property type="entry name" value="HUPs"/>
    <property type="match status" value="1"/>
</dbReference>
<keyword evidence="1" id="KW-0472">Membrane</keyword>
<keyword evidence="1" id="KW-0812">Transmembrane</keyword>
<comment type="caution">
    <text evidence="3">The sequence shown here is derived from an EMBL/GenBank/DDBJ whole genome shotgun (WGS) entry which is preliminary data.</text>
</comment>
<name>A0ABW8K708_9GAMM</name>
<protein>
    <submittedName>
        <fullName evidence="3">YdcF family protein</fullName>
    </submittedName>
</protein>
<keyword evidence="1" id="KW-1133">Transmembrane helix</keyword>
<reference evidence="3 4" key="1">
    <citation type="submission" date="2020-10" db="EMBL/GenBank/DDBJ databases">
        <title>Phylogeny of dyella-like bacteria.</title>
        <authorList>
            <person name="Fu J."/>
        </authorList>
    </citation>
    <scope>NUCLEOTIDE SEQUENCE [LARGE SCALE GENOMIC DNA]</scope>
    <source>
        <strain evidence="3 4">BB4</strain>
    </source>
</reference>
<dbReference type="PANTHER" id="PTHR30336:SF4">
    <property type="entry name" value="ENVELOPE BIOGENESIS FACTOR ELYC"/>
    <property type="match status" value="1"/>
</dbReference>
<accession>A0ABW8K708</accession>
<dbReference type="EMBL" id="JADIKD010000012">
    <property type="protein sequence ID" value="MFK2918661.1"/>
    <property type="molecule type" value="Genomic_DNA"/>
</dbReference>
<dbReference type="CDD" id="cd06259">
    <property type="entry name" value="YdcF-like"/>
    <property type="match status" value="1"/>
</dbReference>
<organism evidence="3 4">
    <name type="scientific">Dyella koreensis</name>
    <dbReference type="NCBI Taxonomy" id="311235"/>
    <lineage>
        <taxon>Bacteria</taxon>
        <taxon>Pseudomonadati</taxon>
        <taxon>Pseudomonadota</taxon>
        <taxon>Gammaproteobacteria</taxon>
        <taxon>Lysobacterales</taxon>
        <taxon>Rhodanobacteraceae</taxon>
        <taxon>Dyella</taxon>
    </lineage>
</organism>
<evidence type="ECO:0000313" key="3">
    <source>
        <dbReference type="EMBL" id="MFK2918661.1"/>
    </source>
</evidence>
<dbReference type="RefSeq" id="WP_379983724.1">
    <property type="nucleotide sequence ID" value="NZ_JADIKD010000012.1"/>
</dbReference>
<feature type="domain" description="DUF218" evidence="2">
    <location>
        <begin position="69"/>
        <end position="231"/>
    </location>
</feature>
<dbReference type="Proteomes" id="UP001620408">
    <property type="component" value="Unassembled WGS sequence"/>
</dbReference>
<proteinExistence type="predicted"/>
<gene>
    <name evidence="3" type="ORF">ISS97_15405</name>
</gene>
<dbReference type="PANTHER" id="PTHR30336">
    <property type="entry name" value="INNER MEMBRANE PROTEIN, PROBABLE PERMEASE"/>
    <property type="match status" value="1"/>
</dbReference>
<evidence type="ECO:0000259" key="2">
    <source>
        <dbReference type="Pfam" id="PF02698"/>
    </source>
</evidence>
<evidence type="ECO:0000256" key="1">
    <source>
        <dbReference type="SAM" id="Phobius"/>
    </source>
</evidence>